<dbReference type="STRING" id="1265820.PCORN_03283"/>
<evidence type="ECO:0000256" key="1">
    <source>
        <dbReference type="SAM" id="MobiDB-lite"/>
    </source>
</evidence>
<reference evidence="3 4" key="1">
    <citation type="journal article" date="2014" name="Int. J. Syst. Evol. Microbiol.">
        <title>Listeria floridensis sp. nov., Listeria aquatica sp. nov., Listeria cornellensis sp. nov., Listeria riparia sp. nov. and Listeria grandensis sp. nov., from agricultural and natural environments.</title>
        <authorList>
            <person name="den Bakker H.C."/>
            <person name="Warchocki S."/>
            <person name="Wright E.M."/>
            <person name="Allred A.F."/>
            <person name="Ahlstrom C."/>
            <person name="Manuel C.S."/>
            <person name="Stasiewicz M.J."/>
            <person name="Burrell A."/>
            <person name="Roof S."/>
            <person name="Strawn L."/>
            <person name="Fortes E.D."/>
            <person name="Nightingale K.K."/>
            <person name="Kephart D."/>
            <person name="Wiedmann M."/>
        </authorList>
    </citation>
    <scope>NUCLEOTIDE SEQUENCE [LARGE SCALE GENOMIC DNA]</scope>
    <source>
        <strain evidence="4">FSL F6-969</strain>
    </source>
</reference>
<sequence>MKKGLSRVLLVMIAIAMIVSTIPAYEPHAEQGVPPTETTEVVEEPTENEEQQDAQVTAVEETEVPSVKEDGIGKILTMIP</sequence>
<evidence type="ECO:0000313" key="4">
    <source>
        <dbReference type="Proteomes" id="UP000019254"/>
    </source>
</evidence>
<protein>
    <submittedName>
        <fullName evidence="3">Uncharacterized protein</fullName>
    </submittedName>
</protein>
<name>W7C4N5_9LIST</name>
<feature type="compositionally biased region" description="Acidic residues" evidence="1">
    <location>
        <begin position="40"/>
        <end position="52"/>
    </location>
</feature>
<dbReference type="EMBL" id="AODE01000007">
    <property type="protein sequence ID" value="EUJ32185.1"/>
    <property type="molecule type" value="Genomic_DNA"/>
</dbReference>
<dbReference type="RefSeq" id="WP_036077349.1">
    <property type="nucleotide sequence ID" value="NZ_AODE01000007.1"/>
</dbReference>
<feature type="chain" id="PRO_5004889837" evidence="2">
    <location>
        <begin position="25"/>
        <end position="80"/>
    </location>
</feature>
<dbReference type="PATRIC" id="fig|1265820.5.peg.642"/>
<evidence type="ECO:0000313" key="3">
    <source>
        <dbReference type="EMBL" id="EUJ32185.1"/>
    </source>
</evidence>
<accession>W7C4N5</accession>
<gene>
    <name evidence="3" type="ORF">PCORN_03283</name>
</gene>
<keyword evidence="2" id="KW-0732">Signal</keyword>
<dbReference type="AlphaFoldDB" id="W7C4N5"/>
<organism evidence="3 4">
    <name type="scientific">Listeria cornellensis FSL F6-0969</name>
    <dbReference type="NCBI Taxonomy" id="1265820"/>
    <lineage>
        <taxon>Bacteria</taxon>
        <taxon>Bacillati</taxon>
        <taxon>Bacillota</taxon>
        <taxon>Bacilli</taxon>
        <taxon>Bacillales</taxon>
        <taxon>Listeriaceae</taxon>
        <taxon>Listeria</taxon>
    </lineage>
</organism>
<dbReference type="Proteomes" id="UP000019254">
    <property type="component" value="Unassembled WGS sequence"/>
</dbReference>
<feature type="region of interest" description="Disordered" evidence="1">
    <location>
        <begin position="28"/>
        <end position="64"/>
    </location>
</feature>
<comment type="caution">
    <text evidence="3">The sequence shown here is derived from an EMBL/GenBank/DDBJ whole genome shotgun (WGS) entry which is preliminary data.</text>
</comment>
<feature type="compositionally biased region" description="Low complexity" evidence="1">
    <location>
        <begin position="30"/>
        <end position="39"/>
    </location>
</feature>
<evidence type="ECO:0000256" key="2">
    <source>
        <dbReference type="SAM" id="SignalP"/>
    </source>
</evidence>
<keyword evidence="4" id="KW-1185">Reference proteome</keyword>
<proteinExistence type="predicted"/>
<feature type="signal peptide" evidence="2">
    <location>
        <begin position="1"/>
        <end position="24"/>
    </location>
</feature>